<evidence type="ECO:0000256" key="2">
    <source>
        <dbReference type="ARBA" id="ARBA00022475"/>
    </source>
</evidence>
<accession>A0A853IE02</accession>
<evidence type="ECO:0000256" key="6">
    <source>
        <dbReference type="SAM" id="Phobius"/>
    </source>
</evidence>
<reference evidence="8 9" key="1">
    <citation type="submission" date="2020-07" db="EMBL/GenBank/DDBJ databases">
        <title>Endozoicomonas sp. nov., isolated from sediment.</title>
        <authorList>
            <person name="Gu T."/>
        </authorList>
    </citation>
    <scope>NUCLEOTIDE SEQUENCE [LARGE SCALE GENOMIC DNA]</scope>
    <source>
        <strain evidence="8 9">SM1973</strain>
    </source>
</reference>
<gene>
    <name evidence="8" type="ORF">H0A36_17120</name>
</gene>
<dbReference type="RefSeq" id="WP_180569759.1">
    <property type="nucleotide sequence ID" value="NZ_JACCKB010000029.1"/>
</dbReference>
<dbReference type="InterPro" id="IPR032816">
    <property type="entry name" value="VTT_dom"/>
</dbReference>
<feature type="transmembrane region" description="Helical" evidence="6">
    <location>
        <begin position="120"/>
        <end position="148"/>
    </location>
</feature>
<evidence type="ECO:0000256" key="3">
    <source>
        <dbReference type="ARBA" id="ARBA00022692"/>
    </source>
</evidence>
<evidence type="ECO:0000256" key="5">
    <source>
        <dbReference type="ARBA" id="ARBA00023136"/>
    </source>
</evidence>
<protein>
    <submittedName>
        <fullName evidence="8">VTT domain-containing protein</fullName>
    </submittedName>
</protein>
<feature type="transmembrane region" description="Helical" evidence="6">
    <location>
        <begin position="45"/>
        <end position="66"/>
    </location>
</feature>
<dbReference type="PANTHER" id="PTHR42709">
    <property type="entry name" value="ALKALINE PHOSPHATASE LIKE PROTEIN"/>
    <property type="match status" value="1"/>
</dbReference>
<keyword evidence="4 6" id="KW-1133">Transmembrane helix</keyword>
<evidence type="ECO:0000313" key="8">
    <source>
        <dbReference type="EMBL" id="NYZ67737.1"/>
    </source>
</evidence>
<dbReference type="PANTHER" id="PTHR42709:SF6">
    <property type="entry name" value="UNDECAPRENYL PHOSPHATE TRANSPORTER A"/>
    <property type="match status" value="1"/>
</dbReference>
<proteinExistence type="predicted"/>
<dbReference type="EMBL" id="JACCKB010000029">
    <property type="protein sequence ID" value="NYZ67737.1"/>
    <property type="molecule type" value="Genomic_DNA"/>
</dbReference>
<name>A0A853IE02_9GAMM</name>
<feature type="transmembrane region" description="Helical" evidence="6">
    <location>
        <begin position="160"/>
        <end position="176"/>
    </location>
</feature>
<dbReference type="GO" id="GO:0005886">
    <property type="term" value="C:plasma membrane"/>
    <property type="evidence" value="ECO:0007669"/>
    <property type="project" value="UniProtKB-SubCell"/>
</dbReference>
<dbReference type="Proteomes" id="UP000569732">
    <property type="component" value="Unassembled WGS sequence"/>
</dbReference>
<comment type="subcellular location">
    <subcellularLocation>
        <location evidence="1">Cell membrane</location>
        <topology evidence="1">Multi-pass membrane protein</topology>
    </subcellularLocation>
</comment>
<dbReference type="AlphaFoldDB" id="A0A853IE02"/>
<dbReference type="Pfam" id="PF09335">
    <property type="entry name" value="VTT_dom"/>
    <property type="match status" value="1"/>
</dbReference>
<evidence type="ECO:0000313" key="9">
    <source>
        <dbReference type="Proteomes" id="UP000569732"/>
    </source>
</evidence>
<comment type="caution">
    <text evidence="8">The sequence shown here is derived from an EMBL/GenBank/DDBJ whole genome shotgun (WGS) entry which is preliminary data.</text>
</comment>
<feature type="domain" description="VTT" evidence="7">
    <location>
        <begin position="36"/>
        <end position="144"/>
    </location>
</feature>
<evidence type="ECO:0000256" key="1">
    <source>
        <dbReference type="ARBA" id="ARBA00004651"/>
    </source>
</evidence>
<feature type="transmembrane region" description="Helical" evidence="6">
    <location>
        <begin position="12"/>
        <end position="39"/>
    </location>
</feature>
<sequence length="190" mass="21411">MLETLLAISQQPLTLAILLVLISYLLEDVAIILAALLALDGYLPISWGMTAAFIGIWSGDLGLYGLGRLARRYQWAQRYVASRPRVKQFGSWLADQLLVKILICRLLPGLRFPGYVACGLYQLSLATFCLAISLATLAWTVLIFAGFYLFGELFEGWFEHAKWGLIPIALLLIWWSRRKSQQTMIKELVS</sequence>
<dbReference type="InterPro" id="IPR051311">
    <property type="entry name" value="DedA_domain"/>
</dbReference>
<keyword evidence="5 6" id="KW-0472">Membrane</keyword>
<evidence type="ECO:0000256" key="4">
    <source>
        <dbReference type="ARBA" id="ARBA00022989"/>
    </source>
</evidence>
<keyword evidence="3 6" id="KW-0812">Transmembrane</keyword>
<keyword evidence="2" id="KW-1003">Cell membrane</keyword>
<keyword evidence="9" id="KW-1185">Reference proteome</keyword>
<organism evidence="8 9">
    <name type="scientific">Spartinivicinus marinus</name>
    <dbReference type="NCBI Taxonomy" id="2994442"/>
    <lineage>
        <taxon>Bacteria</taxon>
        <taxon>Pseudomonadati</taxon>
        <taxon>Pseudomonadota</taxon>
        <taxon>Gammaproteobacteria</taxon>
        <taxon>Oceanospirillales</taxon>
        <taxon>Zooshikellaceae</taxon>
        <taxon>Spartinivicinus</taxon>
    </lineage>
</organism>
<evidence type="ECO:0000259" key="7">
    <source>
        <dbReference type="Pfam" id="PF09335"/>
    </source>
</evidence>